<organism evidence="4 5">
    <name type="scientific">Paraglomus brasilianum</name>
    <dbReference type="NCBI Taxonomy" id="144538"/>
    <lineage>
        <taxon>Eukaryota</taxon>
        <taxon>Fungi</taxon>
        <taxon>Fungi incertae sedis</taxon>
        <taxon>Mucoromycota</taxon>
        <taxon>Glomeromycotina</taxon>
        <taxon>Glomeromycetes</taxon>
        <taxon>Paraglomerales</taxon>
        <taxon>Paraglomeraceae</taxon>
        <taxon>Paraglomus</taxon>
    </lineage>
</organism>
<dbReference type="OrthoDB" id="67700at2759"/>
<feature type="domain" description="C2" evidence="3">
    <location>
        <begin position="1"/>
        <end position="103"/>
    </location>
</feature>
<dbReference type="EMBL" id="CAJVPI010000095">
    <property type="protein sequence ID" value="CAG8478868.1"/>
    <property type="molecule type" value="Genomic_DNA"/>
</dbReference>
<evidence type="ECO:0000256" key="1">
    <source>
        <dbReference type="ARBA" id="ARBA00022723"/>
    </source>
</evidence>
<dbReference type="Pfam" id="PF00168">
    <property type="entry name" value="C2"/>
    <property type="match status" value="1"/>
</dbReference>
<dbReference type="InterPro" id="IPR035892">
    <property type="entry name" value="C2_domain_sf"/>
</dbReference>
<reference evidence="4" key="1">
    <citation type="submission" date="2021-06" db="EMBL/GenBank/DDBJ databases">
        <authorList>
            <person name="Kallberg Y."/>
            <person name="Tangrot J."/>
            <person name="Rosling A."/>
        </authorList>
    </citation>
    <scope>NUCLEOTIDE SEQUENCE</scope>
    <source>
        <strain evidence="4">BR232B</strain>
    </source>
</reference>
<keyword evidence="2" id="KW-0106">Calcium</keyword>
<dbReference type="InterPro" id="IPR000008">
    <property type="entry name" value="C2_dom"/>
</dbReference>
<evidence type="ECO:0000256" key="2">
    <source>
        <dbReference type="ARBA" id="ARBA00022837"/>
    </source>
</evidence>
<dbReference type="SMART" id="SM00239">
    <property type="entry name" value="C2"/>
    <property type="match status" value="1"/>
</dbReference>
<dbReference type="AlphaFoldDB" id="A0A9N8W6N0"/>
<dbReference type="SUPFAM" id="SSF49562">
    <property type="entry name" value="C2 domain (Calcium/lipid-binding domain, CaLB)"/>
    <property type="match status" value="1"/>
</dbReference>
<dbReference type="PROSITE" id="PS50004">
    <property type="entry name" value="C2"/>
    <property type="match status" value="1"/>
</dbReference>
<evidence type="ECO:0000313" key="4">
    <source>
        <dbReference type="EMBL" id="CAG8478868.1"/>
    </source>
</evidence>
<evidence type="ECO:0000259" key="3">
    <source>
        <dbReference type="PROSITE" id="PS50004"/>
    </source>
</evidence>
<sequence length="165" mass="18492">MTDVTLRIGVLAARDLAIADKNGFSDPYVIVRVGKSKYQTPVISKNLNPVWNQVFDHRLSSTNIPVAITATVWDDDSFGRDFLGEVTIPMRRLFDRNSGGGNDGIPRQYDDPRNLPAAYTLQKKTAKSNVKGDIVLKFGFSNTPDRSDDDWIYFWEQYTSQAGAV</sequence>
<accession>A0A9N8W6N0</accession>
<keyword evidence="5" id="KW-1185">Reference proteome</keyword>
<comment type="caution">
    <text evidence="4">The sequence shown here is derived from an EMBL/GenBank/DDBJ whole genome shotgun (WGS) entry which is preliminary data.</text>
</comment>
<proteinExistence type="predicted"/>
<gene>
    <name evidence="4" type="ORF">PBRASI_LOCUS1467</name>
</gene>
<dbReference type="CDD" id="cd00030">
    <property type="entry name" value="C2"/>
    <property type="match status" value="1"/>
</dbReference>
<dbReference type="PRINTS" id="PR00360">
    <property type="entry name" value="C2DOMAIN"/>
</dbReference>
<dbReference type="PANTHER" id="PTHR45911">
    <property type="entry name" value="C2 DOMAIN-CONTAINING PROTEIN"/>
    <property type="match status" value="1"/>
</dbReference>
<dbReference type="Gene3D" id="2.60.40.150">
    <property type="entry name" value="C2 domain"/>
    <property type="match status" value="1"/>
</dbReference>
<dbReference type="GO" id="GO:0046872">
    <property type="term" value="F:metal ion binding"/>
    <property type="evidence" value="ECO:0007669"/>
    <property type="project" value="UniProtKB-KW"/>
</dbReference>
<dbReference type="Proteomes" id="UP000789739">
    <property type="component" value="Unassembled WGS sequence"/>
</dbReference>
<keyword evidence="1" id="KW-0479">Metal-binding</keyword>
<protein>
    <submittedName>
        <fullName evidence="4">2278_t:CDS:1</fullName>
    </submittedName>
</protein>
<name>A0A9N8W6N0_9GLOM</name>
<evidence type="ECO:0000313" key="5">
    <source>
        <dbReference type="Proteomes" id="UP000789739"/>
    </source>
</evidence>